<evidence type="ECO:0000313" key="2">
    <source>
        <dbReference type="EMBL" id="GAI23816.1"/>
    </source>
</evidence>
<proteinExistence type="predicted"/>
<reference evidence="2" key="1">
    <citation type="journal article" date="2014" name="Front. Microbiol.">
        <title>High frequency of phylogenetically diverse reductive dehalogenase-homologous genes in deep subseafloor sedimentary metagenomes.</title>
        <authorList>
            <person name="Kawai M."/>
            <person name="Futagami T."/>
            <person name="Toyoda A."/>
            <person name="Takaki Y."/>
            <person name="Nishi S."/>
            <person name="Hori S."/>
            <person name="Arai W."/>
            <person name="Tsubouchi T."/>
            <person name="Morono Y."/>
            <person name="Uchiyama I."/>
            <person name="Ito T."/>
            <person name="Fujiyama A."/>
            <person name="Inagaki F."/>
            <person name="Takami H."/>
        </authorList>
    </citation>
    <scope>NUCLEOTIDE SEQUENCE</scope>
    <source>
        <strain evidence="2">Expedition CK06-06</strain>
    </source>
</reference>
<organism evidence="2">
    <name type="scientific">marine sediment metagenome</name>
    <dbReference type="NCBI Taxonomy" id="412755"/>
    <lineage>
        <taxon>unclassified sequences</taxon>
        <taxon>metagenomes</taxon>
        <taxon>ecological metagenomes</taxon>
    </lineage>
</organism>
<gene>
    <name evidence="2" type="ORF">S06H3_37471</name>
</gene>
<dbReference type="EMBL" id="BARV01022770">
    <property type="protein sequence ID" value="GAI23816.1"/>
    <property type="molecule type" value="Genomic_DNA"/>
</dbReference>
<protein>
    <submittedName>
        <fullName evidence="2">Uncharacterized protein</fullName>
    </submittedName>
</protein>
<dbReference type="AlphaFoldDB" id="X1N0M5"/>
<name>X1N0M5_9ZZZZ</name>
<comment type="caution">
    <text evidence="2">The sequence shown here is derived from an EMBL/GenBank/DDBJ whole genome shotgun (WGS) entry which is preliminary data.</text>
</comment>
<evidence type="ECO:0000256" key="1">
    <source>
        <dbReference type="SAM" id="MobiDB-lite"/>
    </source>
</evidence>
<sequence>MAQGSQWVPHIAMRVGEGPKNRVGGYSTVNIAVLGHVNIIIIVDEVATAQPLKSDKSGQSQSHVNQKDIHLFGRSLHKQPH</sequence>
<accession>X1N0M5</accession>
<feature type="region of interest" description="Disordered" evidence="1">
    <location>
        <begin position="51"/>
        <end position="81"/>
    </location>
</feature>